<dbReference type="Gene3D" id="1.10.510.10">
    <property type="entry name" value="Transferase(Phosphotransferase) domain 1"/>
    <property type="match status" value="1"/>
</dbReference>
<keyword evidence="1" id="KW-0547">Nucleotide-binding</keyword>
<accession>A0AAD2A692</accession>
<protein>
    <recommendedName>
        <fullName evidence="5">Protein kinase domain-containing protein</fullName>
    </recommendedName>
</protein>
<gene>
    <name evidence="3" type="ORF">FPE_LOCUS28006</name>
</gene>
<name>A0AAD2A692_9LAMI</name>
<evidence type="ECO:0000313" key="4">
    <source>
        <dbReference type="Proteomes" id="UP000834106"/>
    </source>
</evidence>
<keyword evidence="2" id="KW-0067">ATP-binding</keyword>
<dbReference type="GO" id="GO:0005524">
    <property type="term" value="F:ATP binding"/>
    <property type="evidence" value="ECO:0007669"/>
    <property type="project" value="UniProtKB-KW"/>
</dbReference>
<dbReference type="InterPro" id="IPR011009">
    <property type="entry name" value="Kinase-like_dom_sf"/>
</dbReference>
<organism evidence="3 4">
    <name type="scientific">Fraxinus pennsylvanica</name>
    <dbReference type="NCBI Taxonomy" id="56036"/>
    <lineage>
        <taxon>Eukaryota</taxon>
        <taxon>Viridiplantae</taxon>
        <taxon>Streptophyta</taxon>
        <taxon>Embryophyta</taxon>
        <taxon>Tracheophyta</taxon>
        <taxon>Spermatophyta</taxon>
        <taxon>Magnoliopsida</taxon>
        <taxon>eudicotyledons</taxon>
        <taxon>Gunneridae</taxon>
        <taxon>Pentapetalae</taxon>
        <taxon>asterids</taxon>
        <taxon>lamiids</taxon>
        <taxon>Lamiales</taxon>
        <taxon>Oleaceae</taxon>
        <taxon>Oleeae</taxon>
        <taxon>Fraxinus</taxon>
    </lineage>
</organism>
<dbReference type="SUPFAM" id="SSF56112">
    <property type="entry name" value="Protein kinase-like (PK-like)"/>
    <property type="match status" value="1"/>
</dbReference>
<evidence type="ECO:0000256" key="2">
    <source>
        <dbReference type="ARBA" id="ARBA00022840"/>
    </source>
</evidence>
<keyword evidence="4" id="KW-1185">Reference proteome</keyword>
<dbReference type="EMBL" id="OU503052">
    <property type="protein sequence ID" value="CAI9780576.1"/>
    <property type="molecule type" value="Genomic_DNA"/>
</dbReference>
<dbReference type="PANTHER" id="PTHR27007">
    <property type="match status" value="1"/>
</dbReference>
<dbReference type="AlphaFoldDB" id="A0AAD2A692"/>
<sequence>MFLVYNFLSGGNLETFIHQRSGMDKQWSTIYKIATDIKPSNILLDEELNAYLSDFGLAMHLEVLTSSHSIHPSPNMGMDSRLLHGPGQVADQRLDAFLSSFLLNSGNWDPGEFGCHVKASIKLHRGNPFC</sequence>
<dbReference type="Proteomes" id="UP000834106">
    <property type="component" value="Chromosome 17"/>
</dbReference>
<evidence type="ECO:0000256" key="1">
    <source>
        <dbReference type="ARBA" id="ARBA00022741"/>
    </source>
</evidence>
<reference evidence="3" key="1">
    <citation type="submission" date="2023-05" db="EMBL/GenBank/DDBJ databases">
        <authorList>
            <person name="Huff M."/>
        </authorList>
    </citation>
    <scope>NUCLEOTIDE SEQUENCE</scope>
</reference>
<dbReference type="InterPro" id="IPR050528">
    <property type="entry name" value="L-type_Lectin-RKs"/>
</dbReference>
<proteinExistence type="predicted"/>
<evidence type="ECO:0008006" key="5">
    <source>
        <dbReference type="Google" id="ProtNLM"/>
    </source>
</evidence>
<evidence type="ECO:0000313" key="3">
    <source>
        <dbReference type="EMBL" id="CAI9780576.1"/>
    </source>
</evidence>